<sequence length="53" mass="6605">MQSYDFILYAHMYLLWISIAEYCMNTLLFIKFLYLISDFFIFFLACIFELRIR</sequence>
<organism evidence="2 3">
    <name type="scientific">Gigaspora rosea</name>
    <dbReference type="NCBI Taxonomy" id="44941"/>
    <lineage>
        <taxon>Eukaryota</taxon>
        <taxon>Fungi</taxon>
        <taxon>Fungi incertae sedis</taxon>
        <taxon>Mucoromycota</taxon>
        <taxon>Glomeromycotina</taxon>
        <taxon>Glomeromycetes</taxon>
        <taxon>Diversisporales</taxon>
        <taxon>Gigasporaceae</taxon>
        <taxon>Gigaspora</taxon>
    </lineage>
</organism>
<accession>A0A397VSJ9</accession>
<evidence type="ECO:0000313" key="2">
    <source>
        <dbReference type="EMBL" id="RIB24307.1"/>
    </source>
</evidence>
<keyword evidence="3" id="KW-1185">Reference proteome</keyword>
<evidence type="ECO:0000313" key="3">
    <source>
        <dbReference type="Proteomes" id="UP000266673"/>
    </source>
</evidence>
<keyword evidence="1" id="KW-0812">Transmembrane</keyword>
<reference evidence="2 3" key="1">
    <citation type="submission" date="2018-06" db="EMBL/GenBank/DDBJ databases">
        <title>Comparative genomics reveals the genomic features of Rhizophagus irregularis, R. cerebriforme, R. diaphanum and Gigaspora rosea, and their symbiotic lifestyle signature.</title>
        <authorList>
            <person name="Morin E."/>
            <person name="San Clemente H."/>
            <person name="Chen E.C.H."/>
            <person name="De La Providencia I."/>
            <person name="Hainaut M."/>
            <person name="Kuo A."/>
            <person name="Kohler A."/>
            <person name="Murat C."/>
            <person name="Tang N."/>
            <person name="Roy S."/>
            <person name="Loubradou J."/>
            <person name="Henrissat B."/>
            <person name="Grigoriev I.V."/>
            <person name="Corradi N."/>
            <person name="Roux C."/>
            <person name="Martin F.M."/>
        </authorList>
    </citation>
    <scope>NUCLEOTIDE SEQUENCE [LARGE SCALE GENOMIC DNA]</scope>
    <source>
        <strain evidence="2 3">DAOM 194757</strain>
    </source>
</reference>
<dbReference type="AlphaFoldDB" id="A0A397VSJ9"/>
<evidence type="ECO:0000256" key="1">
    <source>
        <dbReference type="SAM" id="Phobius"/>
    </source>
</evidence>
<comment type="caution">
    <text evidence="2">The sequence shown here is derived from an EMBL/GenBank/DDBJ whole genome shotgun (WGS) entry which is preliminary data.</text>
</comment>
<protein>
    <submittedName>
        <fullName evidence="2">Uncharacterized protein</fullName>
    </submittedName>
</protein>
<feature type="transmembrane region" description="Helical" evidence="1">
    <location>
        <begin position="32"/>
        <end position="52"/>
    </location>
</feature>
<dbReference type="EMBL" id="QKWP01000222">
    <property type="protein sequence ID" value="RIB24307.1"/>
    <property type="molecule type" value="Genomic_DNA"/>
</dbReference>
<keyword evidence="1" id="KW-1133">Transmembrane helix</keyword>
<name>A0A397VSJ9_9GLOM</name>
<dbReference type="Proteomes" id="UP000266673">
    <property type="component" value="Unassembled WGS sequence"/>
</dbReference>
<keyword evidence="1" id="KW-0472">Membrane</keyword>
<proteinExistence type="predicted"/>
<gene>
    <name evidence="2" type="ORF">C2G38_2070313</name>
</gene>
<feature type="transmembrane region" description="Helical" evidence="1">
    <location>
        <begin position="6"/>
        <end position="25"/>
    </location>
</feature>